<accession>A0A8S2G4J5</accession>
<reference evidence="2" key="1">
    <citation type="submission" date="2021-02" db="EMBL/GenBank/DDBJ databases">
        <authorList>
            <person name="Nowell W R."/>
        </authorList>
    </citation>
    <scope>NUCLEOTIDE SEQUENCE</scope>
</reference>
<protein>
    <submittedName>
        <fullName evidence="2">Uncharacterized protein</fullName>
    </submittedName>
</protein>
<sequence>QSCKMLKHAEANERNASDDEQRRKLSDKVDVAKREVGFTRYV</sequence>
<feature type="non-terminal residue" evidence="2">
    <location>
        <position position="1"/>
    </location>
</feature>
<proteinExistence type="predicted"/>
<dbReference type="EMBL" id="CAJOBA010080324">
    <property type="protein sequence ID" value="CAF4438525.1"/>
    <property type="molecule type" value="Genomic_DNA"/>
</dbReference>
<dbReference type="AlphaFoldDB" id="A0A8S2G4J5"/>
<evidence type="ECO:0000256" key="1">
    <source>
        <dbReference type="SAM" id="MobiDB-lite"/>
    </source>
</evidence>
<dbReference type="Proteomes" id="UP000682733">
    <property type="component" value="Unassembled WGS sequence"/>
</dbReference>
<organism evidence="2 4">
    <name type="scientific">Didymodactylos carnosus</name>
    <dbReference type="NCBI Taxonomy" id="1234261"/>
    <lineage>
        <taxon>Eukaryota</taxon>
        <taxon>Metazoa</taxon>
        <taxon>Spiralia</taxon>
        <taxon>Gnathifera</taxon>
        <taxon>Rotifera</taxon>
        <taxon>Eurotatoria</taxon>
        <taxon>Bdelloidea</taxon>
        <taxon>Philodinida</taxon>
        <taxon>Philodinidae</taxon>
        <taxon>Didymodactylos</taxon>
    </lineage>
</organism>
<comment type="caution">
    <text evidence="2">The sequence shown here is derived from an EMBL/GenBank/DDBJ whole genome shotgun (WGS) entry which is preliminary data.</text>
</comment>
<evidence type="ECO:0000313" key="3">
    <source>
        <dbReference type="EMBL" id="CAF4438525.1"/>
    </source>
</evidence>
<dbReference type="EMBL" id="CAJNOK010055558">
    <property type="protein sequence ID" value="CAF1619790.1"/>
    <property type="molecule type" value="Genomic_DNA"/>
</dbReference>
<feature type="compositionally biased region" description="Basic and acidic residues" evidence="1">
    <location>
        <begin position="7"/>
        <end position="26"/>
    </location>
</feature>
<feature type="region of interest" description="Disordered" evidence="1">
    <location>
        <begin position="1"/>
        <end position="26"/>
    </location>
</feature>
<dbReference type="Proteomes" id="UP000677228">
    <property type="component" value="Unassembled WGS sequence"/>
</dbReference>
<gene>
    <name evidence="2" type="ORF">OVA965_LOCUS43130</name>
    <name evidence="3" type="ORF">TMI583_LOCUS45264</name>
</gene>
<evidence type="ECO:0000313" key="2">
    <source>
        <dbReference type="EMBL" id="CAF1619790.1"/>
    </source>
</evidence>
<evidence type="ECO:0000313" key="4">
    <source>
        <dbReference type="Proteomes" id="UP000677228"/>
    </source>
</evidence>
<name>A0A8S2G4J5_9BILA</name>